<name>A0A5B7WW22_9MICC</name>
<evidence type="ECO:0000259" key="1">
    <source>
        <dbReference type="Pfam" id="PF09995"/>
    </source>
</evidence>
<accession>A0A5B7WW22</accession>
<reference evidence="2 3" key="1">
    <citation type="submission" date="2018-12" db="EMBL/GenBank/DDBJ databases">
        <title>Complete Genome Sequence of Glutamicibacter creatinolyticus strain LGCM259,isolated from an abscess of a 12-year-old mare in Italy.</title>
        <authorList>
            <person name="Santos R.G."/>
            <person name="Silva A.L."/>
            <person name="Seyffert N."/>
            <person name="Castro T.L.P."/>
            <person name="Attili A.R."/>
            <person name="Rifici C."/>
            <person name="Mazzullo G."/>
            <person name="Brenig B."/>
            <person name="Venanzi F."/>
            <person name="Azevedo V."/>
        </authorList>
    </citation>
    <scope>NUCLEOTIDE SEQUENCE [LARGE SCALE GENOMIC DNA]</scope>
    <source>
        <strain evidence="2 3">LGCM 259</strain>
    </source>
</reference>
<evidence type="ECO:0000313" key="3">
    <source>
        <dbReference type="Proteomes" id="UP000307000"/>
    </source>
</evidence>
<proteinExistence type="predicted"/>
<dbReference type="RefSeq" id="WP_138926760.1">
    <property type="nucleotide sequence ID" value="NZ_CP034412.1"/>
</dbReference>
<dbReference type="Pfam" id="PF09995">
    <property type="entry name" value="MPAB_Lcp_cat"/>
    <property type="match status" value="1"/>
</dbReference>
<dbReference type="PANTHER" id="PTHR36151">
    <property type="entry name" value="BLR2777 PROTEIN"/>
    <property type="match status" value="1"/>
</dbReference>
<sequence>MDSRQPQEGLLRRIAPEASLLLGAGRAILLQLAEPRIGTAVVRHSNFVADPLSRLHNTLAYVYALGAGNERQRERVVNFVDAAHRPVHAPRDPLHGAPAYSARDPRLQVWVAATLYDSATLAARLTLPALEANDEEALYREYAVLGSALQMPEGFWPADLAEFERYFQQMLGQLQVTEEVRQAADELFTGRHAPWWIRAVLPLVRDVTIAQLPPRVRELYGYRLTPTVRRRYGAVVRVLRTANRVLPRAVRHAPMRYSLRRIDKGRLG</sequence>
<dbReference type="InterPro" id="IPR018713">
    <property type="entry name" value="MPAB/Lcp_cat_dom"/>
</dbReference>
<organism evidence="2 3">
    <name type="scientific">Glutamicibacter creatinolyticus</name>
    <dbReference type="NCBI Taxonomy" id="162496"/>
    <lineage>
        <taxon>Bacteria</taxon>
        <taxon>Bacillati</taxon>
        <taxon>Actinomycetota</taxon>
        <taxon>Actinomycetes</taxon>
        <taxon>Micrococcales</taxon>
        <taxon>Micrococcaceae</taxon>
        <taxon>Glutamicibacter</taxon>
    </lineage>
</organism>
<gene>
    <name evidence="2" type="ORF">GcLGCM259_2385</name>
</gene>
<dbReference type="EMBL" id="CP034412">
    <property type="protein sequence ID" value="QCY48092.1"/>
    <property type="molecule type" value="Genomic_DNA"/>
</dbReference>
<dbReference type="KEGG" id="gcr:GcLGCM259_2385"/>
<dbReference type="AlphaFoldDB" id="A0A5B7WW22"/>
<evidence type="ECO:0000313" key="2">
    <source>
        <dbReference type="EMBL" id="QCY48092.1"/>
    </source>
</evidence>
<dbReference type="Proteomes" id="UP000307000">
    <property type="component" value="Chromosome"/>
</dbReference>
<keyword evidence="3" id="KW-1185">Reference proteome</keyword>
<feature type="domain" description="ER-bound oxygenase mpaB/mpaB'/Rubber oxygenase catalytic" evidence="1">
    <location>
        <begin position="12"/>
        <end position="241"/>
    </location>
</feature>
<protein>
    <recommendedName>
        <fullName evidence="1">ER-bound oxygenase mpaB/mpaB'/Rubber oxygenase catalytic domain-containing protein</fullName>
    </recommendedName>
</protein>
<dbReference type="GO" id="GO:0016491">
    <property type="term" value="F:oxidoreductase activity"/>
    <property type="evidence" value="ECO:0007669"/>
    <property type="project" value="InterPro"/>
</dbReference>
<dbReference type="PANTHER" id="PTHR36151:SF3">
    <property type="entry name" value="ER-BOUND OXYGENASE MPAB_MPAB'_RUBBER OXYGENASE CATALYTIC DOMAIN-CONTAINING PROTEIN"/>
    <property type="match status" value="1"/>
</dbReference>